<feature type="transmembrane region" description="Helical" evidence="6">
    <location>
        <begin position="384"/>
        <end position="402"/>
    </location>
</feature>
<dbReference type="EMBL" id="CAMXCT020001147">
    <property type="protein sequence ID" value="CAL1140611.1"/>
    <property type="molecule type" value="Genomic_DNA"/>
</dbReference>
<dbReference type="EMBL" id="CAMXCT010001147">
    <property type="protein sequence ID" value="CAI3987236.1"/>
    <property type="molecule type" value="Genomic_DNA"/>
</dbReference>
<dbReference type="OrthoDB" id="165382at2759"/>
<accession>A0A9P1CBH5</accession>
<comment type="caution">
    <text evidence="7">The sequence shown here is derived from an EMBL/GenBank/DDBJ whole genome shotgun (WGS) entry which is preliminary data.</text>
</comment>
<feature type="transmembrane region" description="Helical" evidence="6">
    <location>
        <begin position="350"/>
        <end position="372"/>
    </location>
</feature>
<dbReference type="InterPro" id="IPR037185">
    <property type="entry name" value="EmrE-like"/>
</dbReference>
<dbReference type="PANTHER" id="PTHR12570:SF9">
    <property type="entry name" value="MAGNESIUM TRANSPORTER NIPA8-RELATED"/>
    <property type="match status" value="1"/>
</dbReference>
<organism evidence="7">
    <name type="scientific">Cladocopium goreaui</name>
    <dbReference type="NCBI Taxonomy" id="2562237"/>
    <lineage>
        <taxon>Eukaryota</taxon>
        <taxon>Sar</taxon>
        <taxon>Alveolata</taxon>
        <taxon>Dinophyceae</taxon>
        <taxon>Suessiales</taxon>
        <taxon>Symbiodiniaceae</taxon>
        <taxon>Cladocopium</taxon>
    </lineage>
</organism>
<feature type="non-terminal residue" evidence="7">
    <location>
        <position position="1"/>
    </location>
</feature>
<feature type="transmembrane region" description="Helical" evidence="6">
    <location>
        <begin position="246"/>
        <end position="266"/>
    </location>
</feature>
<dbReference type="InterPro" id="IPR008521">
    <property type="entry name" value="Mg_trans_NIPA"/>
</dbReference>
<keyword evidence="9" id="KW-1185">Reference proteome</keyword>
<evidence type="ECO:0000256" key="3">
    <source>
        <dbReference type="ARBA" id="ARBA00022989"/>
    </source>
</evidence>
<evidence type="ECO:0000313" key="7">
    <source>
        <dbReference type="EMBL" id="CAI3987236.1"/>
    </source>
</evidence>
<gene>
    <name evidence="7" type="ORF">C1SCF055_LOCUS14527</name>
</gene>
<name>A0A9P1CBH5_9DINO</name>
<keyword evidence="3 6" id="KW-1133">Transmembrane helix</keyword>
<comment type="subcellular location">
    <subcellularLocation>
        <location evidence="1">Membrane</location>
        <topology evidence="1">Multi-pass membrane protein</topology>
    </subcellularLocation>
</comment>
<dbReference type="PANTHER" id="PTHR12570">
    <property type="match status" value="1"/>
</dbReference>
<dbReference type="GO" id="GO:0015095">
    <property type="term" value="F:magnesium ion transmembrane transporter activity"/>
    <property type="evidence" value="ECO:0007669"/>
    <property type="project" value="InterPro"/>
</dbReference>
<evidence type="ECO:0000256" key="4">
    <source>
        <dbReference type="ARBA" id="ARBA00023136"/>
    </source>
</evidence>
<evidence type="ECO:0000256" key="5">
    <source>
        <dbReference type="SAM" id="MobiDB-lite"/>
    </source>
</evidence>
<protein>
    <submittedName>
        <fullName evidence="8">Probable magnesium transporter NIPA3</fullName>
    </submittedName>
</protein>
<feature type="region of interest" description="Disordered" evidence="5">
    <location>
        <begin position="423"/>
        <end position="444"/>
    </location>
</feature>
<keyword evidence="2 6" id="KW-0812">Transmembrane</keyword>
<dbReference type="EMBL" id="CAMXCT030001147">
    <property type="protein sequence ID" value="CAL4774548.1"/>
    <property type="molecule type" value="Genomic_DNA"/>
</dbReference>
<dbReference type="AlphaFoldDB" id="A0A9P1CBH5"/>
<evidence type="ECO:0000256" key="2">
    <source>
        <dbReference type="ARBA" id="ARBA00022692"/>
    </source>
</evidence>
<evidence type="ECO:0000256" key="1">
    <source>
        <dbReference type="ARBA" id="ARBA00004141"/>
    </source>
</evidence>
<sequence length="590" mass="64108">VANGQEVSQKVSQEVSQKVTQNLPEIHDEDQSPSKCFLRAFMDARMPNAVFATWLINLLRSSDRKRSLQIAEVQSFVALRCLVGQECFPKVGSWQSANRGVAEQAVSDRGFCCPSSLDAAGLPFATTPGTVAQRHEFHRYDDNHYDTGTTAESVVCWHRFRVGLVTNTAVGPLIDVAAYSFAPQSLVAPFGGLDVVWNALLAPFILKEKLTRHRLVGSILVMTGSIGSACFGSQEDPLYTIEYIEATLFSWRVLIYFSCFLVWYSFNQFFLMRWPIGSLIKGLSYGWTAGSLAGNMWCTKLAIELVQTSIIQRDAEPWKTWIPYCALLGAAFFAIVNAFFLTRGLQHYEAFFMITTVEGSMILSASLSGAIVLRDVYDLPGWRIGLYSLSVMVVILGMVVVFKGEASSKSSLLSGSASISLEPKKGEGNATPAVPPSPQGRRSVLANLPPSPTTSIASDGGYRGVRLRAISSEDIENGTVVITTKGSYTRASPATIKEGDDEVDECIQLDHPPAKKKSNKSLVSGNGEAVDAEETRTAPVPMATALTSAPAGWMPSIAQSADFLTLRLKEEKPPRLQPVFNGCQRSAGGA</sequence>
<feature type="transmembrane region" description="Helical" evidence="6">
    <location>
        <begin position="215"/>
        <end position="234"/>
    </location>
</feature>
<feature type="transmembrane region" description="Helical" evidence="6">
    <location>
        <begin position="321"/>
        <end position="341"/>
    </location>
</feature>
<dbReference type="Pfam" id="PF05653">
    <property type="entry name" value="Mg_trans_NIPA"/>
    <property type="match status" value="1"/>
</dbReference>
<dbReference type="Proteomes" id="UP001152797">
    <property type="component" value="Unassembled WGS sequence"/>
</dbReference>
<evidence type="ECO:0000313" key="8">
    <source>
        <dbReference type="EMBL" id="CAL4774548.1"/>
    </source>
</evidence>
<proteinExistence type="predicted"/>
<reference evidence="8 9" key="2">
    <citation type="submission" date="2024-05" db="EMBL/GenBank/DDBJ databases">
        <authorList>
            <person name="Chen Y."/>
            <person name="Shah S."/>
            <person name="Dougan E. K."/>
            <person name="Thang M."/>
            <person name="Chan C."/>
        </authorList>
    </citation>
    <scope>NUCLEOTIDE SEQUENCE [LARGE SCALE GENOMIC DNA]</scope>
</reference>
<evidence type="ECO:0000256" key="6">
    <source>
        <dbReference type="SAM" id="Phobius"/>
    </source>
</evidence>
<evidence type="ECO:0000313" key="9">
    <source>
        <dbReference type="Proteomes" id="UP001152797"/>
    </source>
</evidence>
<feature type="non-terminal residue" evidence="7">
    <location>
        <position position="590"/>
    </location>
</feature>
<keyword evidence="4 6" id="KW-0472">Membrane</keyword>
<dbReference type="GO" id="GO:0016020">
    <property type="term" value="C:membrane"/>
    <property type="evidence" value="ECO:0007669"/>
    <property type="project" value="UniProtKB-SubCell"/>
</dbReference>
<dbReference type="SUPFAM" id="SSF103481">
    <property type="entry name" value="Multidrug resistance efflux transporter EmrE"/>
    <property type="match status" value="1"/>
</dbReference>
<reference evidence="7" key="1">
    <citation type="submission" date="2022-10" db="EMBL/GenBank/DDBJ databases">
        <authorList>
            <person name="Chen Y."/>
            <person name="Dougan E. K."/>
            <person name="Chan C."/>
            <person name="Rhodes N."/>
            <person name="Thang M."/>
        </authorList>
    </citation>
    <scope>NUCLEOTIDE SEQUENCE</scope>
</reference>